<feature type="domain" description="HTH araC/xylS-type" evidence="4">
    <location>
        <begin position="236"/>
        <end position="334"/>
    </location>
</feature>
<evidence type="ECO:0000256" key="3">
    <source>
        <dbReference type="ARBA" id="ARBA00023163"/>
    </source>
</evidence>
<keyword evidence="2 5" id="KW-0238">DNA-binding</keyword>
<dbReference type="EMBL" id="VLLG01000002">
    <property type="protein sequence ID" value="TWI91255.1"/>
    <property type="molecule type" value="Genomic_DNA"/>
</dbReference>
<evidence type="ECO:0000313" key="5">
    <source>
        <dbReference type="EMBL" id="TWI91255.1"/>
    </source>
</evidence>
<dbReference type="Pfam" id="PF12833">
    <property type="entry name" value="HTH_18"/>
    <property type="match status" value="1"/>
</dbReference>
<dbReference type="InterPro" id="IPR018060">
    <property type="entry name" value="HTH_AraC"/>
</dbReference>
<name>A0A562TCN9_CHIJA</name>
<dbReference type="AlphaFoldDB" id="A0A562TCN9"/>
<reference evidence="5 6" key="1">
    <citation type="journal article" date="2013" name="Stand. Genomic Sci.">
        <title>Genomic Encyclopedia of Type Strains, Phase I: The one thousand microbial genomes (KMG-I) project.</title>
        <authorList>
            <person name="Kyrpides N.C."/>
            <person name="Woyke T."/>
            <person name="Eisen J.A."/>
            <person name="Garrity G."/>
            <person name="Lilburn T.G."/>
            <person name="Beck B.J."/>
            <person name="Whitman W.B."/>
            <person name="Hugenholtz P."/>
            <person name="Klenk H.P."/>
        </authorList>
    </citation>
    <scope>NUCLEOTIDE SEQUENCE [LARGE SCALE GENOMIC DNA]</scope>
    <source>
        <strain evidence="5 6">DSM 13484</strain>
    </source>
</reference>
<comment type="caution">
    <text evidence="5">The sequence shown here is derived from an EMBL/GenBank/DDBJ whole genome shotgun (WGS) entry which is preliminary data.</text>
</comment>
<dbReference type="SUPFAM" id="SSF46689">
    <property type="entry name" value="Homeodomain-like"/>
    <property type="match status" value="1"/>
</dbReference>
<evidence type="ECO:0000256" key="1">
    <source>
        <dbReference type="ARBA" id="ARBA00023015"/>
    </source>
</evidence>
<dbReference type="PANTHER" id="PTHR43280">
    <property type="entry name" value="ARAC-FAMILY TRANSCRIPTIONAL REGULATOR"/>
    <property type="match status" value="1"/>
</dbReference>
<evidence type="ECO:0000313" key="6">
    <source>
        <dbReference type="Proteomes" id="UP000316778"/>
    </source>
</evidence>
<evidence type="ECO:0000256" key="2">
    <source>
        <dbReference type="ARBA" id="ARBA00023125"/>
    </source>
</evidence>
<keyword evidence="1" id="KW-0805">Transcription regulation</keyword>
<dbReference type="SMART" id="SM00342">
    <property type="entry name" value="HTH_ARAC"/>
    <property type="match status" value="1"/>
</dbReference>
<protein>
    <submittedName>
        <fullName evidence="5">AraC-like DNA-binding protein</fullName>
    </submittedName>
</protein>
<organism evidence="5 6">
    <name type="scientific">Chitinophaga japonensis</name>
    <name type="common">Flexibacter japonensis</name>
    <dbReference type="NCBI Taxonomy" id="104662"/>
    <lineage>
        <taxon>Bacteria</taxon>
        <taxon>Pseudomonadati</taxon>
        <taxon>Bacteroidota</taxon>
        <taxon>Chitinophagia</taxon>
        <taxon>Chitinophagales</taxon>
        <taxon>Chitinophagaceae</taxon>
        <taxon>Chitinophaga</taxon>
    </lineage>
</organism>
<dbReference type="GO" id="GO:0003700">
    <property type="term" value="F:DNA-binding transcription factor activity"/>
    <property type="evidence" value="ECO:0007669"/>
    <property type="project" value="InterPro"/>
</dbReference>
<dbReference type="OrthoDB" id="637213at2"/>
<sequence>MEKQPLRSTAEKLLLIERDDNNYTPVSSIPDEYLPLLLPYAGAYFYRDEDCDMLCQHIRVKEFSIWGHDIFARNYIILNPRTPRHILALHYMHEDTIDAVIDHMGPFRLKEKEVNLFSLHSNFHSAALDRNNKIFSFHINVSPGSLAALAASYPGLQHLAGFQLDDMNGPVNAAPYVINAVSAQLLYTIFNCRYIELPAECLLHRCCVDLYQNFALQDAQYRACSRPAPSPADDIMAIFRFIGEHIHQRFTARELAARFRLPGNAMNAGFEQSFAISVPDYILQQRMMKVYKLLLHTKASLSNIAWKTGYPNRLSMTADFVKYFSYDPVTIRNAQ</sequence>
<keyword evidence="6" id="KW-1185">Reference proteome</keyword>
<dbReference type="PANTHER" id="PTHR43280:SF2">
    <property type="entry name" value="HTH-TYPE TRANSCRIPTIONAL REGULATOR EXSA"/>
    <property type="match status" value="1"/>
</dbReference>
<proteinExistence type="predicted"/>
<dbReference type="RefSeq" id="WP_145710411.1">
    <property type="nucleotide sequence ID" value="NZ_BAAAFY010000001.1"/>
</dbReference>
<gene>
    <name evidence="5" type="ORF">LX66_0620</name>
</gene>
<dbReference type="GO" id="GO:0043565">
    <property type="term" value="F:sequence-specific DNA binding"/>
    <property type="evidence" value="ECO:0007669"/>
    <property type="project" value="InterPro"/>
</dbReference>
<keyword evidence="3" id="KW-0804">Transcription</keyword>
<dbReference type="PROSITE" id="PS01124">
    <property type="entry name" value="HTH_ARAC_FAMILY_2"/>
    <property type="match status" value="1"/>
</dbReference>
<dbReference type="Gene3D" id="1.10.10.60">
    <property type="entry name" value="Homeodomain-like"/>
    <property type="match status" value="1"/>
</dbReference>
<accession>A0A562TCN9</accession>
<dbReference type="InterPro" id="IPR009057">
    <property type="entry name" value="Homeodomain-like_sf"/>
</dbReference>
<evidence type="ECO:0000259" key="4">
    <source>
        <dbReference type="PROSITE" id="PS01124"/>
    </source>
</evidence>
<dbReference type="Proteomes" id="UP000316778">
    <property type="component" value="Unassembled WGS sequence"/>
</dbReference>